<evidence type="ECO:0000313" key="1">
    <source>
        <dbReference type="EMBL" id="WIC39570.1"/>
    </source>
</evidence>
<reference evidence="1" key="1">
    <citation type="submission" date="2023-04" db="EMBL/GenBank/DDBJ databases">
        <title>Bacteriophage Phass-1 Discovered in the Human Gut Virome - the Founding Member of the Proposed New Family Phassviridae.</title>
        <authorList>
            <person name="Tikunov A.Y."/>
            <person name="Morozova V.V."/>
            <person name="Chechushkov A.V."/>
            <person name="Tikunova N.V."/>
        </authorList>
    </citation>
    <scope>NUCLEOTIDE SEQUENCE</scope>
</reference>
<dbReference type="EMBL" id="OQ749652">
    <property type="protein sequence ID" value="WIC39570.1"/>
    <property type="molecule type" value="Genomic_DNA"/>
</dbReference>
<dbReference type="Proteomes" id="UP001237988">
    <property type="component" value="Segment"/>
</dbReference>
<evidence type="ECO:0000313" key="2">
    <source>
        <dbReference type="Proteomes" id="UP001237988"/>
    </source>
</evidence>
<sequence length="41" mass="4919">MIHFDASKYSNYQLHQILCPILLQTYGNVLYLSKQIHHQMK</sequence>
<name>A0AAF0LX05_9CAUD</name>
<organism evidence="1 2">
    <name type="scientific">Phage Phass-1</name>
    <dbReference type="NCBI Taxonomy" id="3043662"/>
    <lineage>
        <taxon>Viruses</taxon>
        <taxon>Duplodnaviria</taxon>
        <taxon>Heunggongvirae</taxon>
        <taxon>Uroviricota</taxon>
        <taxon>Caudoviricetes</taxon>
        <taxon>Caudoviricetes code 15 clade</taxon>
    </lineage>
</organism>
<accession>A0AAF0LX05</accession>
<protein>
    <submittedName>
        <fullName evidence="1">Uncharacterized protein</fullName>
    </submittedName>
</protein>
<proteinExistence type="predicted"/>